<evidence type="ECO:0000256" key="1">
    <source>
        <dbReference type="SAM" id="MobiDB-lite"/>
    </source>
</evidence>
<feature type="region of interest" description="Disordered" evidence="1">
    <location>
        <begin position="1"/>
        <end position="81"/>
    </location>
</feature>
<protein>
    <submittedName>
        <fullName evidence="2">Uncharacterized protein</fullName>
    </submittedName>
</protein>
<dbReference type="AlphaFoldDB" id="A0A438F1X0"/>
<name>A0A438F1X0_VITVI</name>
<accession>A0A438F1X0</accession>
<dbReference type="EMBL" id="QGNW01001136">
    <property type="protein sequence ID" value="RVW53961.1"/>
    <property type="molecule type" value="Genomic_DNA"/>
</dbReference>
<comment type="caution">
    <text evidence="2">The sequence shown here is derived from an EMBL/GenBank/DDBJ whole genome shotgun (WGS) entry which is preliminary data.</text>
</comment>
<reference evidence="2 3" key="1">
    <citation type="journal article" date="2018" name="PLoS Genet.">
        <title>Population sequencing reveals clonal diversity and ancestral inbreeding in the grapevine cultivar Chardonnay.</title>
        <authorList>
            <person name="Roach M.J."/>
            <person name="Johnson D.L."/>
            <person name="Bohlmann J."/>
            <person name="van Vuuren H.J."/>
            <person name="Jones S.J."/>
            <person name="Pretorius I.S."/>
            <person name="Schmidt S.A."/>
            <person name="Borneman A.R."/>
        </authorList>
    </citation>
    <scope>NUCLEOTIDE SEQUENCE [LARGE SCALE GENOMIC DNA]</scope>
    <source>
        <strain evidence="3">cv. Chardonnay</strain>
        <tissue evidence="2">Leaf</tissue>
    </source>
</reference>
<dbReference type="PANTHER" id="PTHR33116:SF78">
    <property type="entry name" value="OS12G0587133 PROTEIN"/>
    <property type="match status" value="1"/>
</dbReference>
<organism evidence="2 3">
    <name type="scientific">Vitis vinifera</name>
    <name type="common">Grape</name>
    <dbReference type="NCBI Taxonomy" id="29760"/>
    <lineage>
        <taxon>Eukaryota</taxon>
        <taxon>Viridiplantae</taxon>
        <taxon>Streptophyta</taxon>
        <taxon>Embryophyta</taxon>
        <taxon>Tracheophyta</taxon>
        <taxon>Spermatophyta</taxon>
        <taxon>Magnoliopsida</taxon>
        <taxon>eudicotyledons</taxon>
        <taxon>Gunneridae</taxon>
        <taxon>Pentapetalae</taxon>
        <taxon>rosids</taxon>
        <taxon>Vitales</taxon>
        <taxon>Vitaceae</taxon>
        <taxon>Viteae</taxon>
        <taxon>Vitis</taxon>
    </lineage>
</organism>
<evidence type="ECO:0000313" key="2">
    <source>
        <dbReference type="EMBL" id="RVW53961.1"/>
    </source>
</evidence>
<dbReference type="Proteomes" id="UP000288805">
    <property type="component" value="Unassembled WGS sequence"/>
</dbReference>
<feature type="compositionally biased region" description="Polar residues" evidence="1">
    <location>
        <begin position="158"/>
        <end position="174"/>
    </location>
</feature>
<proteinExistence type="predicted"/>
<feature type="region of interest" description="Disordered" evidence="1">
    <location>
        <begin position="158"/>
        <end position="180"/>
    </location>
</feature>
<sequence length="789" mass="87466">MEFGKWNENAPGDTWKEQDVSGKQLIPTSLYSNSKRQRAGSAGPKQAGGVKAQSTLQDGIRASKYMTRPHSFSKPSPQSEIDVGWKKEVHGKGPIQLLGQELGDNQDRYSKGPLHRVILSAKGKAKAGHEDSKNQQKGSALKCGSKKLWNALFPSSSVCQQGDRSQSEPLTTERSMPVSDSLPLEDVSVAGTQLVQGCSKEGMTPMKENTEQRNLLRAPFQSKGNEKMRNIAKGEDEAGFKGFVGCSHSESLVMDHISYPATKEKWLNFEGYCGMMEVEIFKVSSHHFSQPSLPFHSPFSGVAPPYPSPSALNLSISGFQSQFPTKNRVLSEIFSKKDDVGAYRHGSVGIPNHDDEVPQLARLNLLSESFNYDKTKPSSPHGAPILGIVSQGDTKFSQMDGFQIEGERTELPQTFEFCWRWFGESGCSDVSGNKKRGVRQKVENMWCAIIVSKGALAVGGENLKEMVEKVTTNIDANEQEGVLSSVLVVQRASASGLDSPFSEVEIFNAIFQLDRDKALGPDGFTIAVFQDCWDVIKDDLVIAKVLSGATKRSTTGDHPLHSREEGVVFKIDFEKAYDHVKWDFLDHVLENKRFSSKWRSWMRGCLLSVSYAILVNGNAKGWVKASRGLRQDDTILFASSSEEELLTLKCLLLVFGQVSGLKVNLDKSNLFGINLDQNHLSRLALLLDCKALDWPILYLGLPLGGNPTACGLWDPVIERISRRLDRWQKAYLSFDGVEEGKRDHLVSWDAVCKPMVKGGLGIGKIPLRNRALLGKWLWRFPRESTALWH</sequence>
<evidence type="ECO:0000313" key="3">
    <source>
        <dbReference type="Proteomes" id="UP000288805"/>
    </source>
</evidence>
<dbReference type="PANTHER" id="PTHR33116">
    <property type="entry name" value="REVERSE TRANSCRIPTASE ZINC-BINDING DOMAIN-CONTAINING PROTEIN-RELATED-RELATED"/>
    <property type="match status" value="1"/>
</dbReference>
<gene>
    <name evidence="2" type="ORF">CK203_072990</name>
</gene>